<dbReference type="EC" id="3.6.1.7" evidence="2 4"/>
<feature type="active site" evidence="4">
    <location>
        <position position="37"/>
    </location>
</feature>
<dbReference type="PROSITE" id="PS00151">
    <property type="entry name" value="ACYLPHOSPHATASE_2"/>
    <property type="match status" value="1"/>
</dbReference>
<evidence type="ECO:0000313" key="8">
    <source>
        <dbReference type="EMBL" id="MBT0663447.1"/>
    </source>
</evidence>
<keyword evidence="9" id="KW-1185">Reference proteome</keyword>
<dbReference type="Gene3D" id="3.30.70.100">
    <property type="match status" value="1"/>
</dbReference>
<accession>A0AAW4L1P3</accession>
<evidence type="ECO:0000256" key="2">
    <source>
        <dbReference type="ARBA" id="ARBA00012150"/>
    </source>
</evidence>
<dbReference type="GO" id="GO:0003998">
    <property type="term" value="F:acylphosphatase activity"/>
    <property type="evidence" value="ECO:0007669"/>
    <property type="project" value="UniProtKB-EC"/>
</dbReference>
<organism evidence="8 9">
    <name type="scientific">Geoanaerobacter pelophilus</name>
    <dbReference type="NCBI Taxonomy" id="60036"/>
    <lineage>
        <taxon>Bacteria</taxon>
        <taxon>Pseudomonadati</taxon>
        <taxon>Thermodesulfobacteriota</taxon>
        <taxon>Desulfuromonadia</taxon>
        <taxon>Geobacterales</taxon>
        <taxon>Geobacteraceae</taxon>
        <taxon>Geoanaerobacter</taxon>
    </lineage>
</organism>
<dbReference type="NCBIfam" id="NF011011">
    <property type="entry name" value="PRK14438.1"/>
    <property type="match status" value="1"/>
</dbReference>
<comment type="caution">
    <text evidence="8">The sequence shown here is derived from an EMBL/GenBank/DDBJ whole genome shotgun (WGS) entry which is preliminary data.</text>
</comment>
<evidence type="ECO:0000259" key="7">
    <source>
        <dbReference type="PROSITE" id="PS51160"/>
    </source>
</evidence>
<gene>
    <name evidence="8" type="ORF">KI809_03950</name>
</gene>
<dbReference type="InterPro" id="IPR001792">
    <property type="entry name" value="Acylphosphatase-like_dom"/>
</dbReference>
<comment type="similarity">
    <text evidence="1 6">Belongs to the acylphosphatase family.</text>
</comment>
<evidence type="ECO:0000256" key="4">
    <source>
        <dbReference type="PROSITE-ProRule" id="PRU00520"/>
    </source>
</evidence>
<evidence type="ECO:0000256" key="6">
    <source>
        <dbReference type="RuleBase" id="RU004168"/>
    </source>
</evidence>
<feature type="domain" description="Acylphosphatase-like" evidence="7">
    <location>
        <begin position="4"/>
        <end position="91"/>
    </location>
</feature>
<protein>
    <recommendedName>
        <fullName evidence="2 4">Acylphosphatase</fullName>
        <ecNumber evidence="2 4">3.6.1.7</ecNumber>
    </recommendedName>
</protein>
<feature type="active site" evidence="4">
    <location>
        <position position="19"/>
    </location>
</feature>
<dbReference type="InterPro" id="IPR017968">
    <property type="entry name" value="Acylphosphatase_CS"/>
</dbReference>
<dbReference type="PROSITE" id="PS51160">
    <property type="entry name" value="ACYLPHOSPHATASE_3"/>
    <property type="match status" value="1"/>
</dbReference>
<dbReference type="Pfam" id="PF00708">
    <property type="entry name" value="Acylphosphatase"/>
    <property type="match status" value="1"/>
</dbReference>
<dbReference type="PANTHER" id="PTHR47268:SF4">
    <property type="entry name" value="ACYLPHOSPHATASE"/>
    <property type="match status" value="1"/>
</dbReference>
<dbReference type="RefSeq" id="WP_214170185.1">
    <property type="nucleotide sequence ID" value="NZ_JAHCVJ010000001.1"/>
</dbReference>
<evidence type="ECO:0000313" key="9">
    <source>
        <dbReference type="Proteomes" id="UP000811899"/>
    </source>
</evidence>
<dbReference type="AlphaFoldDB" id="A0AAW4L1P3"/>
<evidence type="ECO:0000256" key="1">
    <source>
        <dbReference type="ARBA" id="ARBA00005614"/>
    </source>
</evidence>
<dbReference type="PANTHER" id="PTHR47268">
    <property type="entry name" value="ACYLPHOSPHATASE"/>
    <property type="match status" value="1"/>
</dbReference>
<dbReference type="PROSITE" id="PS00150">
    <property type="entry name" value="ACYLPHOSPHATASE_1"/>
    <property type="match status" value="1"/>
</dbReference>
<proteinExistence type="inferred from homology"/>
<comment type="catalytic activity">
    <reaction evidence="3 4 5">
        <text>an acyl phosphate + H2O = a carboxylate + phosphate + H(+)</text>
        <dbReference type="Rhea" id="RHEA:14965"/>
        <dbReference type="ChEBI" id="CHEBI:15377"/>
        <dbReference type="ChEBI" id="CHEBI:15378"/>
        <dbReference type="ChEBI" id="CHEBI:29067"/>
        <dbReference type="ChEBI" id="CHEBI:43474"/>
        <dbReference type="ChEBI" id="CHEBI:59918"/>
        <dbReference type="EC" id="3.6.1.7"/>
    </reaction>
</comment>
<evidence type="ECO:0000256" key="3">
    <source>
        <dbReference type="ARBA" id="ARBA00047645"/>
    </source>
</evidence>
<dbReference type="SUPFAM" id="SSF54975">
    <property type="entry name" value="Acylphosphatase/BLUF domain-like"/>
    <property type="match status" value="1"/>
</dbReference>
<dbReference type="InterPro" id="IPR020456">
    <property type="entry name" value="Acylphosphatase"/>
</dbReference>
<dbReference type="PRINTS" id="PR00112">
    <property type="entry name" value="ACYLPHPHTASE"/>
</dbReference>
<dbReference type="InterPro" id="IPR036046">
    <property type="entry name" value="Acylphosphatase-like_dom_sf"/>
</dbReference>
<dbReference type="Proteomes" id="UP000811899">
    <property type="component" value="Unassembled WGS sequence"/>
</dbReference>
<dbReference type="EMBL" id="JAHCVJ010000001">
    <property type="protein sequence ID" value="MBT0663447.1"/>
    <property type="molecule type" value="Genomic_DNA"/>
</dbReference>
<name>A0AAW4L1P3_9BACT</name>
<reference evidence="8 9" key="1">
    <citation type="submission" date="2021-05" db="EMBL/GenBank/DDBJ databases">
        <title>The draft genome of Geobacter pelophilus DSM 12255.</title>
        <authorList>
            <person name="Xu Z."/>
            <person name="Masuda Y."/>
            <person name="Itoh H."/>
            <person name="Senoo K."/>
        </authorList>
    </citation>
    <scope>NUCLEOTIDE SEQUENCE [LARGE SCALE GENOMIC DNA]</scope>
    <source>
        <strain evidence="8 9">DSM 12255</strain>
    </source>
</reference>
<evidence type="ECO:0000256" key="5">
    <source>
        <dbReference type="RuleBase" id="RU000553"/>
    </source>
</evidence>
<sequence length="91" mass="10245">MPVRKRIVIAGRVQGVAFRNSTEMAAVGLGVTGWVRNLPNGDVEGCFEGEEAAVQQLVDWCRRGPSAARVDRLIEHEEFYSGEFSRFEIRY</sequence>
<keyword evidence="4 5" id="KW-0378">Hydrolase</keyword>